<dbReference type="InterPro" id="IPR036388">
    <property type="entry name" value="WH-like_DNA-bd_sf"/>
</dbReference>
<name>C7R399_JONDD</name>
<dbReference type="STRING" id="471856.Jden_2515"/>
<evidence type="ECO:0000259" key="1">
    <source>
        <dbReference type="PROSITE" id="PS50995"/>
    </source>
</evidence>
<dbReference type="KEGG" id="jde:Jden_2515"/>
<accession>C7R399</accession>
<dbReference type="Proteomes" id="UP000000628">
    <property type="component" value="Chromosome"/>
</dbReference>
<dbReference type="RefSeq" id="WP_015772758.1">
    <property type="nucleotide sequence ID" value="NC_013174.1"/>
</dbReference>
<dbReference type="InterPro" id="IPR039422">
    <property type="entry name" value="MarR/SlyA-like"/>
</dbReference>
<dbReference type="HOGENOM" id="CLU_083287_2_2_11"/>
<dbReference type="Pfam" id="PF01047">
    <property type="entry name" value="MarR"/>
    <property type="match status" value="1"/>
</dbReference>
<protein>
    <submittedName>
        <fullName evidence="2">Transcriptional regulator, MarR family</fullName>
    </submittedName>
</protein>
<dbReference type="InterPro" id="IPR036390">
    <property type="entry name" value="WH_DNA-bd_sf"/>
</dbReference>
<organism evidence="2 3">
    <name type="scientific">Jonesia denitrificans (strain ATCC 14870 / DSM 20603 / BCRC 15368 / CIP 55.134 / JCM 11481 / NBRC 15587 / NCTC 10816 / Prevot 55134)</name>
    <name type="common">Listeria denitrificans</name>
    <dbReference type="NCBI Taxonomy" id="471856"/>
    <lineage>
        <taxon>Bacteria</taxon>
        <taxon>Bacillati</taxon>
        <taxon>Actinomycetota</taxon>
        <taxon>Actinomycetes</taxon>
        <taxon>Micrococcales</taxon>
        <taxon>Jonesiaceae</taxon>
        <taxon>Jonesia</taxon>
    </lineage>
</organism>
<evidence type="ECO:0000313" key="3">
    <source>
        <dbReference type="Proteomes" id="UP000000628"/>
    </source>
</evidence>
<dbReference type="GO" id="GO:0006950">
    <property type="term" value="P:response to stress"/>
    <property type="evidence" value="ECO:0007669"/>
    <property type="project" value="TreeGrafter"/>
</dbReference>
<sequence>MADPNTPDVDWLTADENAAWVAFTDLLFRLPGTLDSHLQRTCELTFYEYMVLAMLSEQPDRTLGMGTLAGLTSGSLSRLSHVVKRLEHAGYVTRQRDTADKRHMNATLTDAGYDKIVASAPAHVTHVRELIFDHLNADQVTQLQTISDTLRDGLATPSPGAAATCDALHKSQGT</sequence>
<dbReference type="OrthoDB" id="8635520at2"/>
<reference evidence="2 3" key="1">
    <citation type="journal article" date="2009" name="Stand. Genomic Sci.">
        <title>Complete genome sequence of Jonesia denitrificans type strain (Prevot 55134).</title>
        <authorList>
            <person name="Pukall R."/>
            <person name="Gehrich-Schroter G."/>
            <person name="Lapidus A."/>
            <person name="Nolan M."/>
            <person name="Glavina Del Rio T."/>
            <person name="Lucas S."/>
            <person name="Chen F."/>
            <person name="Tice H."/>
            <person name="Pitluck S."/>
            <person name="Cheng J.F."/>
            <person name="Copeland A."/>
            <person name="Saunders E."/>
            <person name="Brettin T."/>
            <person name="Detter J.C."/>
            <person name="Bruce D."/>
            <person name="Goodwin L."/>
            <person name="Pati A."/>
            <person name="Ivanova N."/>
            <person name="Mavromatis K."/>
            <person name="Ovchinnikova G."/>
            <person name="Chen A."/>
            <person name="Palaniappan K."/>
            <person name="Land M."/>
            <person name="Hauser L."/>
            <person name="Chang Y.J."/>
            <person name="Jeffries C.D."/>
            <person name="Chain P."/>
            <person name="Goker M."/>
            <person name="Bristow J."/>
            <person name="Eisen J.A."/>
            <person name="Markowitz V."/>
            <person name="Hugenholtz P."/>
            <person name="Kyrpides N.C."/>
            <person name="Klenk H.P."/>
            <person name="Han C."/>
        </authorList>
    </citation>
    <scope>NUCLEOTIDE SEQUENCE [LARGE SCALE GENOMIC DNA]</scope>
    <source>
        <strain evidence="3">ATCC 14870 / DSM 20603 / BCRC 15368 / CIP 55.134 / JCM 11481 / NBRC 15587 / NCTC 10816 / Prevot 55134</strain>
    </source>
</reference>
<dbReference type="AlphaFoldDB" id="C7R399"/>
<dbReference type="eggNOG" id="COG1846">
    <property type="taxonomic scope" value="Bacteria"/>
</dbReference>
<dbReference type="SMART" id="SM00347">
    <property type="entry name" value="HTH_MARR"/>
    <property type="match status" value="1"/>
</dbReference>
<keyword evidence="3" id="KW-1185">Reference proteome</keyword>
<dbReference type="SUPFAM" id="SSF46785">
    <property type="entry name" value="Winged helix' DNA-binding domain"/>
    <property type="match status" value="1"/>
</dbReference>
<dbReference type="PANTHER" id="PTHR33164:SF99">
    <property type="entry name" value="MARR FAMILY REGULATORY PROTEIN"/>
    <property type="match status" value="1"/>
</dbReference>
<dbReference type="PROSITE" id="PS50995">
    <property type="entry name" value="HTH_MARR_2"/>
    <property type="match status" value="1"/>
</dbReference>
<gene>
    <name evidence="2" type="ordered locus">Jden_2515</name>
</gene>
<dbReference type="PANTHER" id="PTHR33164">
    <property type="entry name" value="TRANSCRIPTIONAL REGULATOR, MARR FAMILY"/>
    <property type="match status" value="1"/>
</dbReference>
<dbReference type="InterPro" id="IPR000835">
    <property type="entry name" value="HTH_MarR-typ"/>
</dbReference>
<evidence type="ECO:0000313" key="2">
    <source>
        <dbReference type="EMBL" id="ACV10147.1"/>
    </source>
</evidence>
<feature type="domain" description="HTH marR-type" evidence="1">
    <location>
        <begin position="20"/>
        <end position="152"/>
    </location>
</feature>
<proteinExistence type="predicted"/>
<dbReference type="Gene3D" id="1.10.10.10">
    <property type="entry name" value="Winged helix-like DNA-binding domain superfamily/Winged helix DNA-binding domain"/>
    <property type="match status" value="1"/>
</dbReference>
<dbReference type="GO" id="GO:0003700">
    <property type="term" value="F:DNA-binding transcription factor activity"/>
    <property type="evidence" value="ECO:0007669"/>
    <property type="project" value="InterPro"/>
</dbReference>
<dbReference type="EMBL" id="CP001706">
    <property type="protein sequence ID" value="ACV10147.1"/>
    <property type="molecule type" value="Genomic_DNA"/>
</dbReference>